<dbReference type="CDD" id="cd16536">
    <property type="entry name" value="RING-HC_RNF10"/>
    <property type="match status" value="1"/>
</dbReference>
<dbReference type="InterPro" id="IPR017907">
    <property type="entry name" value="Znf_RING_CS"/>
</dbReference>
<evidence type="ECO:0000256" key="2">
    <source>
        <dbReference type="ARBA" id="ARBA00022490"/>
    </source>
</evidence>
<protein>
    <recommendedName>
        <fullName evidence="8">RING-type domain-containing protein</fullName>
    </recommendedName>
</protein>
<dbReference type="PROSITE" id="PS00518">
    <property type="entry name" value="ZF_RING_1"/>
    <property type="match status" value="1"/>
</dbReference>
<evidence type="ECO:0000313" key="10">
    <source>
        <dbReference type="Proteomes" id="UP000298030"/>
    </source>
</evidence>
<dbReference type="GO" id="GO:0000976">
    <property type="term" value="F:transcription cis-regulatory region binding"/>
    <property type="evidence" value="ECO:0007669"/>
    <property type="project" value="TreeGrafter"/>
</dbReference>
<accession>A0A4Y7TYS4</accession>
<dbReference type="SUPFAM" id="SSF57850">
    <property type="entry name" value="RING/U-box"/>
    <property type="match status" value="1"/>
</dbReference>
<comment type="caution">
    <text evidence="9">The sequence shown here is derived from an EMBL/GenBank/DDBJ whole genome shotgun (WGS) entry which is preliminary data.</text>
</comment>
<evidence type="ECO:0000313" key="9">
    <source>
        <dbReference type="EMBL" id="TEB38722.1"/>
    </source>
</evidence>
<dbReference type="Gene3D" id="3.30.40.10">
    <property type="entry name" value="Zinc/RING finger domain, C3HC4 (zinc finger)"/>
    <property type="match status" value="1"/>
</dbReference>
<dbReference type="PROSITE" id="PS50089">
    <property type="entry name" value="ZF_RING_2"/>
    <property type="match status" value="1"/>
</dbReference>
<dbReference type="OrthoDB" id="302966at2759"/>
<proteinExistence type="predicted"/>
<gene>
    <name evidence="9" type="ORF">FA13DRAFT_1620376</name>
</gene>
<dbReference type="GO" id="GO:0008270">
    <property type="term" value="F:zinc ion binding"/>
    <property type="evidence" value="ECO:0007669"/>
    <property type="project" value="UniProtKB-KW"/>
</dbReference>
<organism evidence="9 10">
    <name type="scientific">Coprinellus micaceus</name>
    <name type="common">Glistening ink-cap mushroom</name>
    <name type="synonym">Coprinus micaceus</name>
    <dbReference type="NCBI Taxonomy" id="71717"/>
    <lineage>
        <taxon>Eukaryota</taxon>
        <taxon>Fungi</taxon>
        <taxon>Dikarya</taxon>
        <taxon>Basidiomycota</taxon>
        <taxon>Agaricomycotina</taxon>
        <taxon>Agaricomycetes</taxon>
        <taxon>Agaricomycetidae</taxon>
        <taxon>Agaricales</taxon>
        <taxon>Agaricineae</taxon>
        <taxon>Psathyrellaceae</taxon>
        <taxon>Coprinellus</taxon>
    </lineage>
</organism>
<feature type="region of interest" description="Disordered" evidence="7">
    <location>
        <begin position="359"/>
        <end position="388"/>
    </location>
</feature>
<dbReference type="EMBL" id="QPFP01000002">
    <property type="protein sequence ID" value="TEB38722.1"/>
    <property type="molecule type" value="Genomic_DNA"/>
</dbReference>
<dbReference type="STRING" id="71717.A0A4Y7TYS4"/>
<feature type="region of interest" description="Disordered" evidence="7">
    <location>
        <begin position="37"/>
        <end position="56"/>
    </location>
</feature>
<dbReference type="GO" id="GO:0045944">
    <property type="term" value="P:positive regulation of transcription by RNA polymerase II"/>
    <property type="evidence" value="ECO:0007669"/>
    <property type="project" value="TreeGrafter"/>
</dbReference>
<evidence type="ECO:0000256" key="3">
    <source>
        <dbReference type="ARBA" id="ARBA00022723"/>
    </source>
</evidence>
<sequence>MTSTPSVQATTPRRGSKMASNQPTNLNHLLNFSLPPRESRAASSIPRRSRKTANTQGVWNKERNSWFLADIVERRTGFINAQYRFVMNPTGDYTVHFADPDIYFQWNDILQVIVPRSSPFASAAGDATQGDGHTACPICLSPPTAPRMTKCGHIYCFPCILHYLSTSENKWARCPICFDSVNAKQLKCVKWYDGPGEPGPSAPRVGSTLEMRLIQRPKITTLALPRSQSWPSDLLPPHQAPFHFLPDVLNFSKFMLATPDYLTAELTRDRDQLAGGRRVMAGIGDPLGSYFIDAADEQVEHQIAKAAALDSSALKMQIDKTLRDEKDILERAAIQAATQAIQISAANEPIPTELLAARSTPIAPVSNPNPSRSHGRQRRNVNPPPPSTSTYYYYQASSGLPVFLHPLDIKILLSHFNSYGFFPNAISVRVEGSSESTVNNDLRKRCKYLAHMPEGADVIFIEADLEGVVGADGLKSFEGPLKARAKKREEKVKKDDRAKTRAEEREKEKEREALARFTHSPVHPRNEFHPQEFVSLGSSSEIGGDSDQGSVSASPPQTSGVWGQRSFASALHSASPSRPVQPATGRRLTQEEEWEADAMWHDLEQATLNSTTGGGGGGGRKKKGSRMVVLGSGPGLRRR</sequence>
<dbReference type="InterPro" id="IPR018957">
    <property type="entry name" value="Znf_C3HC4_RING-type"/>
</dbReference>
<feature type="region of interest" description="Disordered" evidence="7">
    <location>
        <begin position="607"/>
        <end position="639"/>
    </location>
</feature>
<keyword evidence="5" id="KW-0862">Zinc</keyword>
<feature type="region of interest" description="Disordered" evidence="7">
    <location>
        <begin position="1"/>
        <end position="28"/>
    </location>
</feature>
<feature type="compositionally biased region" description="Polar residues" evidence="7">
    <location>
        <begin position="536"/>
        <end position="561"/>
    </location>
</feature>
<dbReference type="InterPro" id="IPR013083">
    <property type="entry name" value="Znf_RING/FYVE/PHD"/>
</dbReference>
<dbReference type="GO" id="GO:0005737">
    <property type="term" value="C:cytoplasm"/>
    <property type="evidence" value="ECO:0007669"/>
    <property type="project" value="UniProtKB-SubCell"/>
</dbReference>
<dbReference type="Proteomes" id="UP000298030">
    <property type="component" value="Unassembled WGS sequence"/>
</dbReference>
<evidence type="ECO:0000256" key="5">
    <source>
        <dbReference type="ARBA" id="ARBA00022833"/>
    </source>
</evidence>
<evidence type="ECO:0000256" key="1">
    <source>
        <dbReference type="ARBA" id="ARBA00004496"/>
    </source>
</evidence>
<keyword evidence="3" id="KW-0479">Metal-binding</keyword>
<dbReference type="PANTHER" id="PTHR12983">
    <property type="entry name" value="RING FINGER 10 FAMILY MEMBER"/>
    <property type="match status" value="1"/>
</dbReference>
<reference evidence="9 10" key="1">
    <citation type="journal article" date="2019" name="Nat. Ecol. Evol.">
        <title>Megaphylogeny resolves global patterns of mushroom evolution.</title>
        <authorList>
            <person name="Varga T."/>
            <person name="Krizsan K."/>
            <person name="Foldi C."/>
            <person name="Dima B."/>
            <person name="Sanchez-Garcia M."/>
            <person name="Sanchez-Ramirez S."/>
            <person name="Szollosi G.J."/>
            <person name="Szarkandi J.G."/>
            <person name="Papp V."/>
            <person name="Albert L."/>
            <person name="Andreopoulos W."/>
            <person name="Angelini C."/>
            <person name="Antonin V."/>
            <person name="Barry K.W."/>
            <person name="Bougher N.L."/>
            <person name="Buchanan P."/>
            <person name="Buyck B."/>
            <person name="Bense V."/>
            <person name="Catcheside P."/>
            <person name="Chovatia M."/>
            <person name="Cooper J."/>
            <person name="Damon W."/>
            <person name="Desjardin D."/>
            <person name="Finy P."/>
            <person name="Geml J."/>
            <person name="Haridas S."/>
            <person name="Hughes K."/>
            <person name="Justo A."/>
            <person name="Karasinski D."/>
            <person name="Kautmanova I."/>
            <person name="Kiss B."/>
            <person name="Kocsube S."/>
            <person name="Kotiranta H."/>
            <person name="LaButti K.M."/>
            <person name="Lechner B.E."/>
            <person name="Liimatainen K."/>
            <person name="Lipzen A."/>
            <person name="Lukacs Z."/>
            <person name="Mihaltcheva S."/>
            <person name="Morgado L.N."/>
            <person name="Niskanen T."/>
            <person name="Noordeloos M.E."/>
            <person name="Ohm R.A."/>
            <person name="Ortiz-Santana B."/>
            <person name="Ovrebo C."/>
            <person name="Racz N."/>
            <person name="Riley R."/>
            <person name="Savchenko A."/>
            <person name="Shiryaev A."/>
            <person name="Soop K."/>
            <person name="Spirin V."/>
            <person name="Szebenyi C."/>
            <person name="Tomsovsky M."/>
            <person name="Tulloss R.E."/>
            <person name="Uehling J."/>
            <person name="Grigoriev I.V."/>
            <person name="Vagvolgyi C."/>
            <person name="Papp T."/>
            <person name="Martin F.M."/>
            <person name="Miettinen O."/>
            <person name="Hibbett D.S."/>
            <person name="Nagy L.G."/>
        </authorList>
    </citation>
    <scope>NUCLEOTIDE SEQUENCE [LARGE SCALE GENOMIC DNA]</scope>
    <source>
        <strain evidence="9 10">FP101781</strain>
    </source>
</reference>
<evidence type="ECO:0000256" key="6">
    <source>
        <dbReference type="PROSITE-ProRule" id="PRU00175"/>
    </source>
</evidence>
<feature type="compositionally biased region" description="Basic and acidic residues" evidence="7">
    <location>
        <begin position="487"/>
        <end position="514"/>
    </location>
</feature>
<comment type="subcellular location">
    <subcellularLocation>
        <location evidence="1">Cytoplasm</location>
    </subcellularLocation>
</comment>
<evidence type="ECO:0000259" key="8">
    <source>
        <dbReference type="PROSITE" id="PS50089"/>
    </source>
</evidence>
<dbReference type="AlphaFoldDB" id="A0A4Y7TYS4"/>
<feature type="region of interest" description="Disordered" evidence="7">
    <location>
        <begin position="483"/>
        <end position="595"/>
    </location>
</feature>
<dbReference type="Pfam" id="PF00097">
    <property type="entry name" value="zf-C3HC4"/>
    <property type="match status" value="1"/>
</dbReference>
<keyword evidence="2" id="KW-0963">Cytoplasm</keyword>
<feature type="domain" description="RING-type" evidence="8">
    <location>
        <begin position="136"/>
        <end position="177"/>
    </location>
</feature>
<name>A0A4Y7TYS4_COPMI</name>
<evidence type="ECO:0000256" key="4">
    <source>
        <dbReference type="ARBA" id="ARBA00022771"/>
    </source>
</evidence>
<dbReference type="InterPro" id="IPR039739">
    <property type="entry name" value="MAG2/RNF10"/>
</dbReference>
<keyword evidence="4 6" id="KW-0863">Zinc-finger</keyword>
<evidence type="ECO:0000256" key="7">
    <source>
        <dbReference type="SAM" id="MobiDB-lite"/>
    </source>
</evidence>
<dbReference type="InterPro" id="IPR001841">
    <property type="entry name" value="Znf_RING"/>
</dbReference>
<dbReference type="PANTHER" id="PTHR12983:SF9">
    <property type="entry name" value="E3 UBIQUITIN-PROTEIN LIGASE RNF10"/>
    <property type="match status" value="1"/>
</dbReference>
<keyword evidence="10" id="KW-1185">Reference proteome</keyword>
<dbReference type="SMART" id="SM00184">
    <property type="entry name" value="RING"/>
    <property type="match status" value="1"/>
</dbReference>